<dbReference type="GO" id="GO:0003677">
    <property type="term" value="F:DNA binding"/>
    <property type="evidence" value="ECO:0007669"/>
    <property type="project" value="UniProtKB-KW"/>
</dbReference>
<dbReference type="AlphaFoldDB" id="A0A387BEV5"/>
<dbReference type="Gene3D" id="1.10.10.10">
    <property type="entry name" value="Winged helix-like DNA-binding domain superfamily/Winged helix DNA-binding domain"/>
    <property type="match status" value="1"/>
</dbReference>
<dbReference type="InterPro" id="IPR036388">
    <property type="entry name" value="WH-like_DNA-bd_sf"/>
</dbReference>
<dbReference type="OrthoDB" id="370421at2"/>
<keyword evidence="1" id="KW-0805">Transcription regulation</keyword>
<dbReference type="KEGG" id="lact:D7I46_06555"/>
<evidence type="ECO:0000256" key="1">
    <source>
        <dbReference type="ARBA" id="ARBA00023015"/>
    </source>
</evidence>
<dbReference type="RefSeq" id="WP_120772172.1">
    <property type="nucleotide sequence ID" value="NZ_CP032627.1"/>
</dbReference>
<dbReference type="GO" id="GO:0097367">
    <property type="term" value="F:carbohydrate derivative binding"/>
    <property type="evidence" value="ECO:0007669"/>
    <property type="project" value="InterPro"/>
</dbReference>
<gene>
    <name evidence="6" type="ORF">D7I46_06555</name>
</gene>
<dbReference type="Gene3D" id="3.40.50.10490">
    <property type="entry name" value="Glucose-6-phosphate isomerase like protein, domain 1"/>
    <property type="match status" value="1"/>
</dbReference>
<evidence type="ECO:0000259" key="5">
    <source>
        <dbReference type="PROSITE" id="PS51464"/>
    </source>
</evidence>
<protein>
    <submittedName>
        <fullName evidence="6">MurR/RpiR family transcriptional regulator</fullName>
    </submittedName>
</protein>
<evidence type="ECO:0000313" key="7">
    <source>
        <dbReference type="Proteomes" id="UP000269374"/>
    </source>
</evidence>
<dbReference type="Pfam" id="PF01418">
    <property type="entry name" value="HTH_6"/>
    <property type="match status" value="1"/>
</dbReference>
<dbReference type="InterPro" id="IPR035472">
    <property type="entry name" value="RpiR-like_SIS"/>
</dbReference>
<dbReference type="InterPro" id="IPR046348">
    <property type="entry name" value="SIS_dom_sf"/>
</dbReference>
<dbReference type="InterPro" id="IPR047640">
    <property type="entry name" value="RpiR-like"/>
</dbReference>
<dbReference type="InterPro" id="IPR000281">
    <property type="entry name" value="HTH_RpiR"/>
</dbReference>
<organism evidence="6 7">
    <name type="scientific">Lactococcus allomyrinae</name>
    <dbReference type="NCBI Taxonomy" id="2419773"/>
    <lineage>
        <taxon>Bacteria</taxon>
        <taxon>Bacillati</taxon>
        <taxon>Bacillota</taxon>
        <taxon>Bacilli</taxon>
        <taxon>Lactobacillales</taxon>
        <taxon>Streptococcaceae</taxon>
        <taxon>Lactococcus</taxon>
    </lineage>
</organism>
<evidence type="ECO:0000256" key="2">
    <source>
        <dbReference type="ARBA" id="ARBA00023125"/>
    </source>
</evidence>
<dbReference type="SUPFAM" id="SSF53697">
    <property type="entry name" value="SIS domain"/>
    <property type="match status" value="1"/>
</dbReference>
<dbReference type="GO" id="GO:1901135">
    <property type="term" value="P:carbohydrate derivative metabolic process"/>
    <property type="evidence" value="ECO:0007669"/>
    <property type="project" value="InterPro"/>
</dbReference>
<evidence type="ECO:0000259" key="4">
    <source>
        <dbReference type="PROSITE" id="PS51071"/>
    </source>
</evidence>
<dbReference type="PROSITE" id="PS51071">
    <property type="entry name" value="HTH_RPIR"/>
    <property type="match status" value="1"/>
</dbReference>
<keyword evidence="7" id="KW-1185">Reference proteome</keyword>
<dbReference type="PANTHER" id="PTHR30514:SF1">
    <property type="entry name" value="HTH-TYPE TRANSCRIPTIONAL REGULATOR HEXR-RELATED"/>
    <property type="match status" value="1"/>
</dbReference>
<name>A0A387BEV5_9LACT</name>
<dbReference type="EMBL" id="CP032627">
    <property type="protein sequence ID" value="AYG00784.1"/>
    <property type="molecule type" value="Genomic_DNA"/>
</dbReference>
<feature type="domain" description="SIS" evidence="5">
    <location>
        <begin position="122"/>
        <end position="263"/>
    </location>
</feature>
<evidence type="ECO:0000313" key="6">
    <source>
        <dbReference type="EMBL" id="AYG00784.1"/>
    </source>
</evidence>
<dbReference type="Pfam" id="PF01380">
    <property type="entry name" value="SIS"/>
    <property type="match status" value="1"/>
</dbReference>
<feature type="domain" description="HTH rpiR-type" evidence="4">
    <location>
        <begin position="1"/>
        <end position="77"/>
    </location>
</feature>
<reference evidence="6 7" key="1">
    <citation type="submission" date="2018-09" db="EMBL/GenBank/DDBJ databases">
        <title>Genome sequencing of strain 1JSPR-7.</title>
        <authorList>
            <person name="Heo J."/>
            <person name="Kim S.-J."/>
            <person name="Kwon S.-W."/>
        </authorList>
    </citation>
    <scope>NUCLEOTIDE SEQUENCE [LARGE SCALE GENOMIC DNA]</scope>
    <source>
        <strain evidence="6 7">1JSPR-7</strain>
    </source>
</reference>
<sequence length="284" mass="31934">MNILLEIQSKLKELSPNEAKVGEYILKFPEEIITLSTQDIAKNSQVSPATVVRFVKSIGLDGVPHLKQQLSIWQANAQSETDFQELRPNEEIDSIKSKLKARINHMTELVNEHLSNDALKITAQLIEEAQLIFVFGIGASYLVAQDLAQKFNRIGKTAMCEDNTHTTAVILMNNKQKKLFFAVSDRGESKEVLEMVELAKNQKITTVAITGKENSSLARSADYPLISISGENFEFRQAATVSMMAQIYLVDILFYTYVSNNFERSRDSILKSLKAINKIEKKSD</sequence>
<keyword evidence="3" id="KW-0804">Transcription</keyword>
<dbReference type="GO" id="GO:0003700">
    <property type="term" value="F:DNA-binding transcription factor activity"/>
    <property type="evidence" value="ECO:0007669"/>
    <property type="project" value="InterPro"/>
</dbReference>
<dbReference type="CDD" id="cd05013">
    <property type="entry name" value="SIS_RpiR"/>
    <property type="match status" value="1"/>
</dbReference>
<proteinExistence type="predicted"/>
<dbReference type="InterPro" id="IPR001347">
    <property type="entry name" value="SIS_dom"/>
</dbReference>
<dbReference type="SUPFAM" id="SSF46689">
    <property type="entry name" value="Homeodomain-like"/>
    <property type="match status" value="1"/>
</dbReference>
<keyword evidence="2" id="KW-0238">DNA-binding</keyword>
<dbReference type="PROSITE" id="PS51464">
    <property type="entry name" value="SIS"/>
    <property type="match status" value="1"/>
</dbReference>
<dbReference type="Proteomes" id="UP000269374">
    <property type="component" value="Chromosome"/>
</dbReference>
<accession>A0A387BEV5</accession>
<evidence type="ECO:0000256" key="3">
    <source>
        <dbReference type="ARBA" id="ARBA00023163"/>
    </source>
</evidence>
<dbReference type="InterPro" id="IPR009057">
    <property type="entry name" value="Homeodomain-like_sf"/>
</dbReference>
<dbReference type="PANTHER" id="PTHR30514">
    <property type="entry name" value="GLUCOKINASE"/>
    <property type="match status" value="1"/>
</dbReference>